<keyword evidence="2" id="KW-0234">DNA repair</keyword>
<evidence type="ECO:0000313" key="6">
    <source>
        <dbReference type="Proteomes" id="UP000317371"/>
    </source>
</evidence>
<proteinExistence type="inferred from homology"/>
<dbReference type="CDD" id="cd04496">
    <property type="entry name" value="SSB_OBF"/>
    <property type="match status" value="1"/>
</dbReference>
<dbReference type="PANTHER" id="PTHR10302:SF27">
    <property type="entry name" value="SINGLE-STRANDED DNA-BINDING PROTEIN"/>
    <property type="match status" value="1"/>
</dbReference>
<keyword evidence="2" id="KW-0227">DNA damage</keyword>
<gene>
    <name evidence="5" type="primary">ssb</name>
    <name evidence="5" type="ORF">FKZ61_13570</name>
</gene>
<comment type="caution">
    <text evidence="5">The sequence shown here is derived from an EMBL/GenBank/DDBJ whole genome shotgun (WGS) entry which is preliminary data.</text>
</comment>
<dbReference type="GO" id="GO:0006310">
    <property type="term" value="P:DNA recombination"/>
    <property type="evidence" value="ECO:0007669"/>
    <property type="project" value="UniProtKB-UniRule"/>
</dbReference>
<dbReference type="InParanoid" id="A0A540VEL4"/>
<comment type="function">
    <text evidence="2">Plays an important role in DNA replication, recombination and repair. Binds to ssDNA and to an array of partner proteins to recruit them to their sites of action during DNA metabolism.</text>
</comment>
<dbReference type="GO" id="GO:0009295">
    <property type="term" value="C:nucleoid"/>
    <property type="evidence" value="ECO:0007669"/>
    <property type="project" value="TreeGrafter"/>
</dbReference>
<protein>
    <recommendedName>
        <fullName evidence="2 3">Single-stranded DNA-binding protein</fullName>
        <shortName evidence="2">SSB</shortName>
    </recommendedName>
</protein>
<dbReference type="Pfam" id="PF00436">
    <property type="entry name" value="SSB"/>
    <property type="match status" value="1"/>
</dbReference>
<sequence>MPTIPPYFSRPKEDSMFQQIMLVGNLGSDPEMRYTPSGVPVASFSLAVNRVWNSQDGQRQEKTTWFRVTAWRRDAELVSQYLSKGRQVLVLGEVEEARPWTDRDGNLRASLEVTARTIRFLGGRDGGGSSFSADPGAMAGGEEQLSDEDIPF</sequence>
<dbReference type="OrthoDB" id="9809878at2"/>
<comment type="subunit">
    <text evidence="2">Homotetramer.</text>
</comment>
<keyword evidence="2" id="KW-0233">DNA recombination</keyword>
<name>A0A540VEL4_9CHLR</name>
<evidence type="ECO:0000256" key="3">
    <source>
        <dbReference type="RuleBase" id="RU000524"/>
    </source>
</evidence>
<dbReference type="GO" id="GO:0006260">
    <property type="term" value="P:DNA replication"/>
    <property type="evidence" value="ECO:0007669"/>
    <property type="project" value="UniProtKB-UniRule"/>
</dbReference>
<dbReference type="InterPro" id="IPR011344">
    <property type="entry name" value="ssDNA-bd"/>
</dbReference>
<keyword evidence="6" id="KW-1185">Reference proteome</keyword>
<dbReference type="GO" id="GO:0006281">
    <property type="term" value="P:DNA repair"/>
    <property type="evidence" value="ECO:0007669"/>
    <property type="project" value="UniProtKB-UniRule"/>
</dbReference>
<dbReference type="Proteomes" id="UP000317371">
    <property type="component" value="Unassembled WGS sequence"/>
</dbReference>
<comment type="caution">
    <text evidence="2">Lacks conserved residue(s) required for the propagation of feature annotation.</text>
</comment>
<evidence type="ECO:0000313" key="5">
    <source>
        <dbReference type="EMBL" id="TQE95191.1"/>
    </source>
</evidence>
<evidence type="ECO:0000256" key="1">
    <source>
        <dbReference type="ARBA" id="ARBA00023125"/>
    </source>
</evidence>
<keyword evidence="1 2" id="KW-0238">DNA-binding</keyword>
<dbReference type="PANTHER" id="PTHR10302">
    <property type="entry name" value="SINGLE-STRANDED DNA-BINDING PROTEIN"/>
    <property type="match status" value="1"/>
</dbReference>
<feature type="short sequence motif" description="Important for interaction with partner proteins" evidence="2">
    <location>
        <begin position="147"/>
        <end position="152"/>
    </location>
</feature>
<dbReference type="SUPFAM" id="SSF50249">
    <property type="entry name" value="Nucleic acid-binding proteins"/>
    <property type="match status" value="1"/>
</dbReference>
<dbReference type="EMBL" id="VIGC01000016">
    <property type="protein sequence ID" value="TQE95191.1"/>
    <property type="molecule type" value="Genomic_DNA"/>
</dbReference>
<accession>A0A540VEL4</accession>
<dbReference type="GO" id="GO:0003697">
    <property type="term" value="F:single-stranded DNA binding"/>
    <property type="evidence" value="ECO:0007669"/>
    <property type="project" value="UniProtKB-UniRule"/>
</dbReference>
<dbReference type="PROSITE" id="PS50935">
    <property type="entry name" value="SSB"/>
    <property type="match status" value="1"/>
</dbReference>
<dbReference type="AlphaFoldDB" id="A0A540VEL4"/>
<keyword evidence="2" id="KW-0235">DNA replication</keyword>
<dbReference type="NCBIfam" id="TIGR00621">
    <property type="entry name" value="ssb"/>
    <property type="match status" value="1"/>
</dbReference>
<evidence type="ECO:0000256" key="2">
    <source>
        <dbReference type="HAMAP-Rule" id="MF_00984"/>
    </source>
</evidence>
<dbReference type="FunCoup" id="A0A540VEL4">
    <property type="interactions" value="468"/>
</dbReference>
<dbReference type="InterPro" id="IPR000424">
    <property type="entry name" value="Primosome_PriB/ssb"/>
</dbReference>
<feature type="region of interest" description="Disordered" evidence="4">
    <location>
        <begin position="125"/>
        <end position="152"/>
    </location>
</feature>
<dbReference type="InterPro" id="IPR012340">
    <property type="entry name" value="NA-bd_OB-fold"/>
</dbReference>
<dbReference type="Gene3D" id="2.40.50.140">
    <property type="entry name" value="Nucleic acid-binding proteins"/>
    <property type="match status" value="1"/>
</dbReference>
<evidence type="ECO:0000256" key="4">
    <source>
        <dbReference type="SAM" id="MobiDB-lite"/>
    </source>
</evidence>
<organism evidence="5 6">
    <name type="scientific">Litorilinea aerophila</name>
    <dbReference type="NCBI Taxonomy" id="1204385"/>
    <lineage>
        <taxon>Bacteria</taxon>
        <taxon>Bacillati</taxon>
        <taxon>Chloroflexota</taxon>
        <taxon>Caldilineae</taxon>
        <taxon>Caldilineales</taxon>
        <taxon>Caldilineaceae</taxon>
        <taxon>Litorilinea</taxon>
    </lineage>
</organism>
<dbReference type="HAMAP" id="MF_00984">
    <property type="entry name" value="SSB"/>
    <property type="match status" value="1"/>
</dbReference>
<reference evidence="5 6" key="1">
    <citation type="submission" date="2019-06" db="EMBL/GenBank/DDBJ databases">
        <title>Genome sequence of Litorilinea aerophila BAA-2444.</title>
        <authorList>
            <person name="Maclea K.S."/>
            <person name="Maurais E.G."/>
            <person name="Iannazzi L.C."/>
        </authorList>
    </citation>
    <scope>NUCLEOTIDE SEQUENCE [LARGE SCALE GENOMIC DNA]</scope>
    <source>
        <strain evidence="5 6">ATCC BAA-2444</strain>
    </source>
</reference>